<dbReference type="SUPFAM" id="SSF161098">
    <property type="entry name" value="MetI-like"/>
    <property type="match status" value="1"/>
</dbReference>
<keyword evidence="7 9" id="KW-1133">Transmembrane helix</keyword>
<feature type="transmembrane region" description="Helical" evidence="9">
    <location>
        <begin position="139"/>
        <end position="158"/>
    </location>
</feature>
<dbReference type="GO" id="GO:0055085">
    <property type="term" value="P:transmembrane transport"/>
    <property type="evidence" value="ECO:0007669"/>
    <property type="project" value="InterPro"/>
</dbReference>
<dbReference type="PANTHER" id="PTHR32243">
    <property type="entry name" value="MALTOSE TRANSPORT SYSTEM PERMEASE-RELATED"/>
    <property type="match status" value="1"/>
</dbReference>
<keyword evidence="3" id="KW-0813">Transport</keyword>
<gene>
    <name evidence="11" type="ORF">LCGC14_3123830</name>
</gene>
<accession>A0A0F8W1S0</accession>
<evidence type="ECO:0000256" key="6">
    <source>
        <dbReference type="ARBA" id="ARBA00022692"/>
    </source>
</evidence>
<dbReference type="GO" id="GO:0005886">
    <property type="term" value="C:plasma membrane"/>
    <property type="evidence" value="ECO:0007669"/>
    <property type="project" value="UniProtKB-SubCell"/>
</dbReference>
<dbReference type="InterPro" id="IPR050901">
    <property type="entry name" value="BP-dep_ABC_trans_perm"/>
</dbReference>
<evidence type="ECO:0000256" key="9">
    <source>
        <dbReference type="SAM" id="Phobius"/>
    </source>
</evidence>
<evidence type="ECO:0000256" key="1">
    <source>
        <dbReference type="ARBA" id="ARBA00004651"/>
    </source>
</evidence>
<keyword evidence="8 9" id="KW-0472">Membrane</keyword>
<feature type="domain" description="ABC transmembrane type-1" evidence="10">
    <location>
        <begin position="71"/>
        <end position="262"/>
    </location>
</feature>
<name>A0A0F8W1S0_9ZZZZ</name>
<evidence type="ECO:0000256" key="2">
    <source>
        <dbReference type="ARBA" id="ARBA00009047"/>
    </source>
</evidence>
<comment type="similarity">
    <text evidence="2">Belongs to the binding-protein-dependent transport system permease family. MalFG subfamily.</text>
</comment>
<dbReference type="InterPro" id="IPR035906">
    <property type="entry name" value="MetI-like_sf"/>
</dbReference>
<comment type="caution">
    <text evidence="11">The sequence shown here is derived from an EMBL/GenBank/DDBJ whole genome shotgun (WGS) entry which is preliminary data.</text>
</comment>
<dbReference type="PANTHER" id="PTHR32243:SF50">
    <property type="entry name" value="MALTOSE_MALTODEXTRIN TRANSPORT SYSTEM PERMEASE PROTEIN MALG"/>
    <property type="match status" value="1"/>
</dbReference>
<dbReference type="CDD" id="cd06261">
    <property type="entry name" value="TM_PBP2"/>
    <property type="match status" value="1"/>
</dbReference>
<keyword evidence="5" id="KW-0762">Sugar transport</keyword>
<evidence type="ECO:0000313" key="11">
    <source>
        <dbReference type="EMBL" id="KKK50558.1"/>
    </source>
</evidence>
<evidence type="ECO:0000256" key="3">
    <source>
        <dbReference type="ARBA" id="ARBA00022448"/>
    </source>
</evidence>
<keyword evidence="4" id="KW-1003">Cell membrane</keyword>
<feature type="transmembrane region" description="Helical" evidence="9">
    <location>
        <begin position="12"/>
        <end position="32"/>
    </location>
</feature>
<dbReference type="PROSITE" id="PS50928">
    <property type="entry name" value="ABC_TM1"/>
    <property type="match status" value="1"/>
</dbReference>
<evidence type="ECO:0000256" key="8">
    <source>
        <dbReference type="ARBA" id="ARBA00023136"/>
    </source>
</evidence>
<protein>
    <recommendedName>
        <fullName evidence="10">ABC transmembrane type-1 domain-containing protein</fullName>
    </recommendedName>
</protein>
<dbReference type="Pfam" id="PF00528">
    <property type="entry name" value="BPD_transp_1"/>
    <property type="match status" value="1"/>
</dbReference>
<organism evidence="11">
    <name type="scientific">marine sediment metagenome</name>
    <dbReference type="NCBI Taxonomy" id="412755"/>
    <lineage>
        <taxon>unclassified sequences</taxon>
        <taxon>metagenomes</taxon>
        <taxon>ecological metagenomes</taxon>
    </lineage>
</organism>
<feature type="transmembrane region" description="Helical" evidence="9">
    <location>
        <begin position="196"/>
        <end position="221"/>
    </location>
</feature>
<evidence type="ECO:0000259" key="10">
    <source>
        <dbReference type="PROSITE" id="PS50928"/>
    </source>
</evidence>
<feature type="transmembrane region" description="Helical" evidence="9">
    <location>
        <begin position="106"/>
        <end position="127"/>
    </location>
</feature>
<reference evidence="11" key="1">
    <citation type="journal article" date="2015" name="Nature">
        <title>Complex archaea that bridge the gap between prokaryotes and eukaryotes.</title>
        <authorList>
            <person name="Spang A."/>
            <person name="Saw J.H."/>
            <person name="Jorgensen S.L."/>
            <person name="Zaremba-Niedzwiedzka K."/>
            <person name="Martijn J."/>
            <person name="Lind A.E."/>
            <person name="van Eijk R."/>
            <person name="Schleper C."/>
            <person name="Guy L."/>
            <person name="Ettema T.J."/>
        </authorList>
    </citation>
    <scope>NUCLEOTIDE SEQUENCE</scope>
</reference>
<evidence type="ECO:0000256" key="5">
    <source>
        <dbReference type="ARBA" id="ARBA00022597"/>
    </source>
</evidence>
<sequence length="277" mass="30734">MAKKDRLQNTVVVILLAIAALIILIPILWAVSTSLKAPDEIMRSPDKLIPKKLTLENYGVVWRATLMPKYVKNSFIIASTGAVLTTVLATFAAFSFSRYNFPGKSFVFILFLAFIMIPFLICLIGQYVILSRLKFLDSYIPLILIYSALQFPFSLWLVKNAFDQIPKELDEAATLDGSSNLSIFFSIMLPLSRSSLAGILLYNFLFMWNEFIIALTLISSSSKRTVTTGIHNFIGMYGMNYGPLIAAAIVAALPTIILILILQKQFITGLTEGALKG</sequence>
<evidence type="ECO:0000256" key="7">
    <source>
        <dbReference type="ARBA" id="ARBA00022989"/>
    </source>
</evidence>
<feature type="transmembrane region" description="Helical" evidence="9">
    <location>
        <begin position="75"/>
        <end position="94"/>
    </location>
</feature>
<dbReference type="AlphaFoldDB" id="A0A0F8W1S0"/>
<dbReference type="InterPro" id="IPR000515">
    <property type="entry name" value="MetI-like"/>
</dbReference>
<proteinExistence type="inferred from homology"/>
<comment type="subcellular location">
    <subcellularLocation>
        <location evidence="1">Cell membrane</location>
        <topology evidence="1">Multi-pass membrane protein</topology>
    </subcellularLocation>
</comment>
<dbReference type="Gene3D" id="1.10.3720.10">
    <property type="entry name" value="MetI-like"/>
    <property type="match status" value="1"/>
</dbReference>
<dbReference type="EMBL" id="LAZR01067962">
    <property type="protein sequence ID" value="KKK50558.1"/>
    <property type="molecule type" value="Genomic_DNA"/>
</dbReference>
<evidence type="ECO:0000256" key="4">
    <source>
        <dbReference type="ARBA" id="ARBA00022475"/>
    </source>
</evidence>
<keyword evidence="6 9" id="KW-0812">Transmembrane</keyword>
<feature type="transmembrane region" description="Helical" evidence="9">
    <location>
        <begin position="241"/>
        <end position="262"/>
    </location>
</feature>